<accession>A0ABV7L9V3</accession>
<feature type="transmembrane region" description="Helical" evidence="6">
    <location>
        <begin position="112"/>
        <end position="133"/>
    </location>
</feature>
<keyword evidence="5 6" id="KW-0472">Membrane</keyword>
<gene>
    <name evidence="7" type="ORF">ACFOGJ_29160</name>
</gene>
<comment type="caution">
    <text evidence="7">The sequence shown here is derived from an EMBL/GenBank/DDBJ whole genome shotgun (WGS) entry which is preliminary data.</text>
</comment>
<evidence type="ECO:0000256" key="6">
    <source>
        <dbReference type="SAM" id="Phobius"/>
    </source>
</evidence>
<evidence type="ECO:0000256" key="5">
    <source>
        <dbReference type="ARBA" id="ARBA00023136"/>
    </source>
</evidence>
<protein>
    <submittedName>
        <fullName evidence="7">Branched-chain amino acid ABC transporter permease</fullName>
    </submittedName>
</protein>
<feature type="transmembrane region" description="Helical" evidence="6">
    <location>
        <begin position="87"/>
        <end position="106"/>
    </location>
</feature>
<feature type="transmembrane region" description="Helical" evidence="6">
    <location>
        <begin position="327"/>
        <end position="352"/>
    </location>
</feature>
<feature type="transmembrane region" description="Helical" evidence="6">
    <location>
        <begin position="40"/>
        <end position="56"/>
    </location>
</feature>
<evidence type="ECO:0000256" key="1">
    <source>
        <dbReference type="ARBA" id="ARBA00004651"/>
    </source>
</evidence>
<evidence type="ECO:0000256" key="4">
    <source>
        <dbReference type="ARBA" id="ARBA00022989"/>
    </source>
</evidence>
<evidence type="ECO:0000313" key="7">
    <source>
        <dbReference type="EMBL" id="MFC3231353.1"/>
    </source>
</evidence>
<feature type="transmembrane region" description="Helical" evidence="6">
    <location>
        <begin position="191"/>
        <end position="211"/>
    </location>
</feature>
<organism evidence="7 8">
    <name type="scientific">Marinibaculum pumilum</name>
    <dbReference type="NCBI Taxonomy" id="1766165"/>
    <lineage>
        <taxon>Bacteria</taxon>
        <taxon>Pseudomonadati</taxon>
        <taxon>Pseudomonadota</taxon>
        <taxon>Alphaproteobacteria</taxon>
        <taxon>Rhodospirillales</taxon>
        <taxon>Rhodospirillaceae</taxon>
        <taxon>Marinibaculum</taxon>
    </lineage>
</organism>
<name>A0ABV7L9V3_9PROT</name>
<proteinExistence type="predicted"/>
<evidence type="ECO:0000313" key="8">
    <source>
        <dbReference type="Proteomes" id="UP001595528"/>
    </source>
</evidence>
<dbReference type="PANTHER" id="PTHR30482">
    <property type="entry name" value="HIGH-AFFINITY BRANCHED-CHAIN AMINO ACID TRANSPORT SYSTEM PERMEASE"/>
    <property type="match status" value="1"/>
</dbReference>
<reference evidence="8" key="1">
    <citation type="journal article" date="2019" name="Int. J. Syst. Evol. Microbiol.">
        <title>The Global Catalogue of Microorganisms (GCM) 10K type strain sequencing project: providing services to taxonomists for standard genome sequencing and annotation.</title>
        <authorList>
            <consortium name="The Broad Institute Genomics Platform"/>
            <consortium name="The Broad Institute Genome Sequencing Center for Infectious Disease"/>
            <person name="Wu L."/>
            <person name="Ma J."/>
        </authorList>
    </citation>
    <scope>NUCLEOTIDE SEQUENCE [LARGE SCALE GENOMIC DNA]</scope>
    <source>
        <strain evidence="8">KCTC 42964</strain>
    </source>
</reference>
<dbReference type="RefSeq" id="WP_379906825.1">
    <property type="nucleotide sequence ID" value="NZ_JBHRTR010000054.1"/>
</dbReference>
<keyword evidence="2" id="KW-1003">Cell membrane</keyword>
<keyword evidence="3 6" id="KW-0812">Transmembrane</keyword>
<dbReference type="PANTHER" id="PTHR30482:SF20">
    <property type="entry name" value="HIGH-AFFINITY BRANCHED-CHAIN AMINO ACID TRANSPORT SYSTEM PERMEASE PROTEIN LIVM"/>
    <property type="match status" value="1"/>
</dbReference>
<sequence length="363" mass="39377">MSETSVLQEKARARTDISTRANPFDKATVFGFQLQGWRKLWLVVGLIVAIGLPLIVPDFTVFQLTQAMIYAMAIQGLNLLTGYNGQFSLGHSAFYAIGAYTAAIMMDSFDASYVWTLPVAGIISLVVGFLFGFPALRLEGLHLALATFALAIATPQLLKWKPIEDWTGGVQGIFVFKPDPPFGLPISQDQWLYYFSFAVLLILFVCAWNIVRGRTGRALIAIRDNPLSAKSMGINTSLYKSLAFGVSALYTGVAGALGAIVVGFVAPDSFTFLLAVSFLVGLVVGGVASIWGPIIGGIFVLFIPNISEGVQGLLSGLFGWVGVNITWLIYGVFLILVVYFMPSGFAGLWRWATGRLMKLPSRF</sequence>
<keyword evidence="4 6" id="KW-1133">Transmembrane helix</keyword>
<evidence type="ECO:0000256" key="3">
    <source>
        <dbReference type="ARBA" id="ARBA00022692"/>
    </source>
</evidence>
<dbReference type="CDD" id="cd06581">
    <property type="entry name" value="TM_PBP1_LivM_like"/>
    <property type="match status" value="1"/>
</dbReference>
<dbReference type="InterPro" id="IPR001851">
    <property type="entry name" value="ABC_transp_permease"/>
</dbReference>
<dbReference type="Proteomes" id="UP001595528">
    <property type="component" value="Unassembled WGS sequence"/>
</dbReference>
<dbReference type="EMBL" id="JBHRTR010000054">
    <property type="protein sequence ID" value="MFC3231353.1"/>
    <property type="molecule type" value="Genomic_DNA"/>
</dbReference>
<comment type="subcellular location">
    <subcellularLocation>
        <location evidence="1">Cell membrane</location>
        <topology evidence="1">Multi-pass membrane protein</topology>
    </subcellularLocation>
</comment>
<feature type="transmembrane region" description="Helical" evidence="6">
    <location>
        <begin position="242"/>
        <end position="266"/>
    </location>
</feature>
<dbReference type="Pfam" id="PF02653">
    <property type="entry name" value="BPD_transp_2"/>
    <property type="match status" value="1"/>
</dbReference>
<evidence type="ECO:0000256" key="2">
    <source>
        <dbReference type="ARBA" id="ARBA00022475"/>
    </source>
</evidence>
<dbReference type="InterPro" id="IPR043428">
    <property type="entry name" value="LivM-like"/>
</dbReference>
<keyword evidence="8" id="KW-1185">Reference proteome</keyword>